<gene>
    <name evidence="1" type="ORF">GA0070558_1686</name>
</gene>
<evidence type="ECO:0000313" key="1">
    <source>
        <dbReference type="EMBL" id="SCF23279.1"/>
    </source>
</evidence>
<accession>A0A1C4YR96</accession>
<evidence type="ECO:0000313" key="2">
    <source>
        <dbReference type="Proteomes" id="UP000199375"/>
    </source>
</evidence>
<reference evidence="1 2" key="1">
    <citation type="submission" date="2016-06" db="EMBL/GenBank/DDBJ databases">
        <authorList>
            <person name="Kjaerup R.B."/>
            <person name="Dalgaard T.S."/>
            <person name="Juul-Madsen H.R."/>
        </authorList>
    </citation>
    <scope>NUCLEOTIDE SEQUENCE [LARGE SCALE GENOMIC DNA]</scope>
    <source>
        <strain evidence="1 2">DSM 45626</strain>
    </source>
</reference>
<dbReference type="Proteomes" id="UP000199375">
    <property type="component" value="Unassembled WGS sequence"/>
</dbReference>
<protein>
    <submittedName>
        <fullName evidence="1">Uncharacterized protein</fullName>
    </submittedName>
</protein>
<dbReference type="AlphaFoldDB" id="A0A1C4YR96"/>
<organism evidence="1 2">
    <name type="scientific">Micromonospora haikouensis</name>
    <dbReference type="NCBI Taxonomy" id="686309"/>
    <lineage>
        <taxon>Bacteria</taxon>
        <taxon>Bacillati</taxon>
        <taxon>Actinomycetota</taxon>
        <taxon>Actinomycetes</taxon>
        <taxon>Micromonosporales</taxon>
        <taxon>Micromonosporaceae</taxon>
        <taxon>Micromonospora</taxon>
    </lineage>
</organism>
<proteinExistence type="predicted"/>
<dbReference type="EMBL" id="FMCW01000068">
    <property type="protein sequence ID" value="SCF23279.1"/>
    <property type="molecule type" value="Genomic_DNA"/>
</dbReference>
<name>A0A1C4YR96_9ACTN</name>
<sequence length="110" mass="12359">MVGGDGIMLGSLRRRWRGEPRFPMTVAGHGRVHHARLSERSRRRLSEMAGTTPDEWGLLFVVDGRGHHWTLYSPDPEYAALFAPAAHTLDLTGDVFATKFPCWNDGWAIT</sequence>